<protein>
    <recommendedName>
        <fullName evidence="2">RNase H type-1 domain-containing protein</fullName>
    </recommendedName>
</protein>
<feature type="domain" description="RNase H type-1" evidence="2">
    <location>
        <begin position="61"/>
        <end position="159"/>
    </location>
</feature>
<reference evidence="3 4" key="1">
    <citation type="journal article" date="2019" name="Plant Biotechnol. J.">
        <title>The red bayberry genome and genetic basis of sex determination.</title>
        <authorList>
            <person name="Jia H.M."/>
            <person name="Jia H.J."/>
            <person name="Cai Q.L."/>
            <person name="Wang Y."/>
            <person name="Zhao H.B."/>
            <person name="Yang W.F."/>
            <person name="Wang G.Y."/>
            <person name="Li Y.H."/>
            <person name="Zhan D.L."/>
            <person name="Shen Y.T."/>
            <person name="Niu Q.F."/>
            <person name="Chang L."/>
            <person name="Qiu J."/>
            <person name="Zhao L."/>
            <person name="Xie H.B."/>
            <person name="Fu W.Y."/>
            <person name="Jin J."/>
            <person name="Li X.W."/>
            <person name="Jiao Y."/>
            <person name="Zhou C.C."/>
            <person name="Tu T."/>
            <person name="Chai C.Y."/>
            <person name="Gao J.L."/>
            <person name="Fan L.J."/>
            <person name="van de Weg E."/>
            <person name="Wang J.Y."/>
            <person name="Gao Z.S."/>
        </authorList>
    </citation>
    <scope>NUCLEOTIDE SEQUENCE [LARGE SCALE GENOMIC DNA]</scope>
    <source>
        <tissue evidence="3">Leaves</tissue>
    </source>
</reference>
<dbReference type="EMBL" id="RXIC02000025">
    <property type="protein sequence ID" value="KAB1208203.1"/>
    <property type="molecule type" value="Genomic_DNA"/>
</dbReference>
<evidence type="ECO:0000313" key="4">
    <source>
        <dbReference type="Proteomes" id="UP000516437"/>
    </source>
</evidence>
<comment type="caution">
    <text evidence="3">The sequence shown here is derived from an EMBL/GenBank/DDBJ whole genome shotgun (WGS) entry which is preliminary data.</text>
</comment>
<evidence type="ECO:0000256" key="1">
    <source>
        <dbReference type="SAM" id="SignalP"/>
    </source>
</evidence>
<dbReference type="GO" id="GO:0003676">
    <property type="term" value="F:nucleic acid binding"/>
    <property type="evidence" value="ECO:0007669"/>
    <property type="project" value="InterPro"/>
</dbReference>
<dbReference type="GO" id="GO:0004523">
    <property type="term" value="F:RNA-DNA hybrid ribonuclease activity"/>
    <property type="evidence" value="ECO:0007669"/>
    <property type="project" value="InterPro"/>
</dbReference>
<keyword evidence="1" id="KW-0732">Signal</keyword>
<dbReference type="OrthoDB" id="686454at2759"/>
<feature type="signal peptide" evidence="1">
    <location>
        <begin position="1"/>
        <end position="21"/>
    </location>
</feature>
<dbReference type="Proteomes" id="UP000516437">
    <property type="component" value="Chromosome 7"/>
</dbReference>
<accession>A0A6A1V614</accession>
<organism evidence="3 4">
    <name type="scientific">Morella rubra</name>
    <name type="common">Chinese bayberry</name>
    <dbReference type="NCBI Taxonomy" id="262757"/>
    <lineage>
        <taxon>Eukaryota</taxon>
        <taxon>Viridiplantae</taxon>
        <taxon>Streptophyta</taxon>
        <taxon>Embryophyta</taxon>
        <taxon>Tracheophyta</taxon>
        <taxon>Spermatophyta</taxon>
        <taxon>Magnoliopsida</taxon>
        <taxon>eudicotyledons</taxon>
        <taxon>Gunneridae</taxon>
        <taxon>Pentapetalae</taxon>
        <taxon>rosids</taxon>
        <taxon>fabids</taxon>
        <taxon>Fagales</taxon>
        <taxon>Myricaceae</taxon>
        <taxon>Morella</taxon>
    </lineage>
</organism>
<dbReference type="Pfam" id="PF13456">
    <property type="entry name" value="RVT_3"/>
    <property type="match status" value="1"/>
</dbReference>
<proteinExistence type="predicted"/>
<dbReference type="AlphaFoldDB" id="A0A6A1V614"/>
<evidence type="ECO:0000313" key="3">
    <source>
        <dbReference type="EMBL" id="KAB1208203.1"/>
    </source>
</evidence>
<sequence>MGRLSLVCLILAQILVLQATAEKSEEPGLNPFGFKVQNKVGTFGVVARVADRPVSGVAEPPGLGLVIGAKIVQTAVEGVLEGEVFAAQIGIEEAECRGFRELIIEGDSLLAIEGFQKFPSRVNWRVHERISESASSLSAFVSCGFNFVNRVANMEVHHLLDGLPL</sequence>
<dbReference type="Gene3D" id="3.30.420.10">
    <property type="entry name" value="Ribonuclease H-like superfamily/Ribonuclease H"/>
    <property type="match status" value="1"/>
</dbReference>
<evidence type="ECO:0000259" key="2">
    <source>
        <dbReference type="Pfam" id="PF13456"/>
    </source>
</evidence>
<feature type="chain" id="PRO_5025659424" description="RNase H type-1 domain-containing protein" evidence="1">
    <location>
        <begin position="22"/>
        <end position="165"/>
    </location>
</feature>
<dbReference type="CDD" id="cd06222">
    <property type="entry name" value="RNase_H_like"/>
    <property type="match status" value="1"/>
</dbReference>
<keyword evidence="4" id="KW-1185">Reference proteome</keyword>
<gene>
    <name evidence="3" type="ORF">CJ030_MR7G012940</name>
</gene>
<dbReference type="InterPro" id="IPR002156">
    <property type="entry name" value="RNaseH_domain"/>
</dbReference>
<dbReference type="InterPro" id="IPR044730">
    <property type="entry name" value="RNase_H-like_dom_plant"/>
</dbReference>
<dbReference type="InterPro" id="IPR036397">
    <property type="entry name" value="RNaseH_sf"/>
</dbReference>
<name>A0A6A1V614_9ROSI</name>